<evidence type="ECO:0000256" key="2">
    <source>
        <dbReference type="ARBA" id="ARBA00022692"/>
    </source>
</evidence>
<evidence type="ECO:0000256" key="4">
    <source>
        <dbReference type="ARBA" id="ARBA00023136"/>
    </source>
</evidence>
<dbReference type="Gene3D" id="1.20.1740.10">
    <property type="entry name" value="Amino acid/polyamine transporter I"/>
    <property type="match status" value="1"/>
</dbReference>
<evidence type="ECO:0000256" key="5">
    <source>
        <dbReference type="SAM" id="Phobius"/>
    </source>
</evidence>
<dbReference type="GO" id="GO:0016020">
    <property type="term" value="C:membrane"/>
    <property type="evidence" value="ECO:0007669"/>
    <property type="project" value="UniProtKB-SubCell"/>
</dbReference>
<dbReference type="InterPro" id="IPR004842">
    <property type="entry name" value="SLC12A_fam"/>
</dbReference>
<dbReference type="GO" id="GO:0015377">
    <property type="term" value="F:chloride:monoatomic cation symporter activity"/>
    <property type="evidence" value="ECO:0007669"/>
    <property type="project" value="InterPro"/>
</dbReference>
<sequence length="250" mass="25792">MATSITFLTGLSIAAIATDHRVRTGGAYYMVSRSLGLEAGGAVGIPLFLAQALSVSLYIVGFAESLTAVIPQYTQGSVVLTTIVFVAGIALLSPKFAIRTQYLVMGVVALSILSLFLGGKISPEVAGVSGTISDPVGFWEVFAVFFPAVTGITVGVNLSGNLKNPGKSIPLGTFLAIGVGYLVYMILPVLLALRASPDLLVTNPLVMMPMSLWGNAILLGIWGGALSSAVGSILGAPRVLQALARDNVLP</sequence>
<dbReference type="Pfam" id="PF00324">
    <property type="entry name" value="AA_permease"/>
    <property type="match status" value="1"/>
</dbReference>
<feature type="transmembrane region" description="Helical" evidence="5">
    <location>
        <begin position="100"/>
        <end position="118"/>
    </location>
</feature>
<keyword evidence="3 5" id="KW-1133">Transmembrane helix</keyword>
<feature type="transmembrane region" description="Helical" evidence="5">
    <location>
        <begin position="73"/>
        <end position="93"/>
    </location>
</feature>
<keyword evidence="4 5" id="KW-0472">Membrane</keyword>
<dbReference type="InterPro" id="IPR004841">
    <property type="entry name" value="AA-permease/SLC12A_dom"/>
</dbReference>
<name>A0A382ZZB2_9ZZZZ</name>
<evidence type="ECO:0000259" key="6">
    <source>
        <dbReference type="Pfam" id="PF00324"/>
    </source>
</evidence>
<organism evidence="7">
    <name type="scientific">marine metagenome</name>
    <dbReference type="NCBI Taxonomy" id="408172"/>
    <lineage>
        <taxon>unclassified sequences</taxon>
        <taxon>metagenomes</taxon>
        <taxon>ecological metagenomes</taxon>
    </lineage>
</organism>
<gene>
    <name evidence="7" type="ORF">METZ01_LOCUS453840</name>
</gene>
<keyword evidence="2 5" id="KW-0812">Transmembrane</keyword>
<protein>
    <recommendedName>
        <fullName evidence="6">Amino acid permease/ SLC12A domain-containing protein</fullName>
    </recommendedName>
</protein>
<feature type="transmembrane region" description="Helical" evidence="5">
    <location>
        <begin position="138"/>
        <end position="159"/>
    </location>
</feature>
<dbReference type="PANTHER" id="PTHR11827">
    <property type="entry name" value="SOLUTE CARRIER FAMILY 12, CATION COTRANSPORTERS"/>
    <property type="match status" value="1"/>
</dbReference>
<accession>A0A382ZZB2</accession>
<evidence type="ECO:0000256" key="3">
    <source>
        <dbReference type="ARBA" id="ARBA00022989"/>
    </source>
</evidence>
<evidence type="ECO:0000256" key="1">
    <source>
        <dbReference type="ARBA" id="ARBA00004141"/>
    </source>
</evidence>
<feature type="transmembrane region" description="Helical" evidence="5">
    <location>
        <begin position="39"/>
        <end position="61"/>
    </location>
</feature>
<feature type="domain" description="Amino acid permease/ SLC12A" evidence="6">
    <location>
        <begin position="2"/>
        <end position="250"/>
    </location>
</feature>
<reference evidence="7" key="1">
    <citation type="submission" date="2018-05" db="EMBL/GenBank/DDBJ databases">
        <authorList>
            <person name="Lanie J.A."/>
            <person name="Ng W.-L."/>
            <person name="Kazmierczak K.M."/>
            <person name="Andrzejewski T.M."/>
            <person name="Davidsen T.M."/>
            <person name="Wayne K.J."/>
            <person name="Tettelin H."/>
            <person name="Glass J.I."/>
            <person name="Rusch D."/>
            <person name="Podicherti R."/>
            <person name="Tsui H.-C.T."/>
            <person name="Winkler M.E."/>
        </authorList>
    </citation>
    <scope>NUCLEOTIDE SEQUENCE</scope>
</reference>
<evidence type="ECO:0000313" key="7">
    <source>
        <dbReference type="EMBL" id="SVE00986.1"/>
    </source>
</evidence>
<dbReference type="PANTHER" id="PTHR11827:SF72">
    <property type="entry name" value="GH08340P"/>
    <property type="match status" value="1"/>
</dbReference>
<dbReference type="EMBL" id="UINC01187983">
    <property type="protein sequence ID" value="SVE00986.1"/>
    <property type="molecule type" value="Genomic_DNA"/>
</dbReference>
<dbReference type="AlphaFoldDB" id="A0A382ZZB2"/>
<comment type="subcellular location">
    <subcellularLocation>
        <location evidence="1">Membrane</location>
        <topology evidence="1">Multi-pass membrane protein</topology>
    </subcellularLocation>
</comment>
<feature type="transmembrane region" description="Helical" evidence="5">
    <location>
        <begin position="171"/>
        <end position="193"/>
    </location>
</feature>
<feature type="non-terminal residue" evidence="7">
    <location>
        <position position="250"/>
    </location>
</feature>
<proteinExistence type="predicted"/>
<feature type="transmembrane region" description="Helical" evidence="5">
    <location>
        <begin position="213"/>
        <end position="236"/>
    </location>
</feature>